<keyword evidence="2" id="KW-0808">Transferase</keyword>
<evidence type="ECO:0000313" key="2">
    <source>
        <dbReference type="EMBL" id="SDQ81677.1"/>
    </source>
</evidence>
<dbReference type="EMBL" id="FNKK01000002">
    <property type="protein sequence ID" value="SDQ81677.1"/>
    <property type="molecule type" value="Genomic_DNA"/>
</dbReference>
<proteinExistence type="predicted"/>
<dbReference type="Pfam" id="PF01636">
    <property type="entry name" value="APH"/>
    <property type="match status" value="1"/>
</dbReference>
<dbReference type="InterPro" id="IPR002575">
    <property type="entry name" value="Aminoglycoside_PTrfase"/>
</dbReference>
<evidence type="ECO:0000259" key="1">
    <source>
        <dbReference type="Pfam" id="PF01636"/>
    </source>
</evidence>
<dbReference type="Gene3D" id="3.90.1200.10">
    <property type="match status" value="1"/>
</dbReference>
<evidence type="ECO:0000313" key="3">
    <source>
        <dbReference type="Proteomes" id="UP000217103"/>
    </source>
</evidence>
<protein>
    <submittedName>
        <fullName evidence="2">Phosphotransferase enzyme family protein</fullName>
    </submittedName>
</protein>
<dbReference type="STRING" id="35622.SAMN04489764_2235"/>
<dbReference type="OrthoDB" id="236897at2"/>
<organism evidence="2 3">
    <name type="scientific">Thermostaphylospora chromogena</name>
    <dbReference type="NCBI Taxonomy" id="35622"/>
    <lineage>
        <taxon>Bacteria</taxon>
        <taxon>Bacillati</taxon>
        <taxon>Actinomycetota</taxon>
        <taxon>Actinomycetes</taxon>
        <taxon>Streptosporangiales</taxon>
        <taxon>Thermomonosporaceae</taxon>
        <taxon>Thermostaphylospora</taxon>
    </lineage>
</organism>
<dbReference type="RefSeq" id="WP_093258969.1">
    <property type="nucleotide sequence ID" value="NZ_FNKK01000002.1"/>
</dbReference>
<dbReference type="Proteomes" id="UP000217103">
    <property type="component" value="Unassembled WGS sequence"/>
</dbReference>
<dbReference type="AlphaFoldDB" id="A0A1H1DZ03"/>
<gene>
    <name evidence="2" type="ORF">SAMN04489764_2235</name>
</gene>
<dbReference type="InterPro" id="IPR011009">
    <property type="entry name" value="Kinase-like_dom_sf"/>
</dbReference>
<keyword evidence="3" id="KW-1185">Reference proteome</keyword>
<sequence length="256" mass="28143">MTEGSELRGGVNVVRRHGDVVHRPASAATPTIHRLLRHVRAQGFAGAPEPLGFDADGNEVLTFLHGQVHEALPPELRTPALLDSVAVLLRRYHDATATFQTTPDDRWWLPARSPAEVICHGDAAPYNCVVRDGRAVGFIDFDAAHPGPRIWDVAYAVYRFAPLQAPSNPDSFGSPQEQGHRAARFCRAYGVSADAVLLDAVTDRLRALMDFMRDQAEQGSEAFRSHVEDGHLDLYQTDIRYIAANREALLTAFGEG</sequence>
<reference evidence="2 3" key="1">
    <citation type="submission" date="2016-10" db="EMBL/GenBank/DDBJ databases">
        <authorList>
            <person name="de Groot N.N."/>
        </authorList>
    </citation>
    <scope>NUCLEOTIDE SEQUENCE [LARGE SCALE GENOMIC DNA]</scope>
    <source>
        <strain evidence="2 3">DSM 43794</strain>
    </source>
</reference>
<dbReference type="SUPFAM" id="SSF56112">
    <property type="entry name" value="Protein kinase-like (PK-like)"/>
    <property type="match status" value="1"/>
</dbReference>
<name>A0A1H1DZ03_9ACTN</name>
<accession>A0A1H1DZ03</accession>
<feature type="domain" description="Aminoglycoside phosphotransferase" evidence="1">
    <location>
        <begin position="108"/>
        <end position="165"/>
    </location>
</feature>
<dbReference type="GO" id="GO:0016740">
    <property type="term" value="F:transferase activity"/>
    <property type="evidence" value="ECO:0007669"/>
    <property type="project" value="UniProtKB-KW"/>
</dbReference>